<dbReference type="AlphaFoldDB" id="A0A811TXX9"/>
<protein>
    <submittedName>
        <fullName evidence="2">(Mediterranean fruit fly) hypothetical protein</fullName>
    </submittedName>
</protein>
<accession>A0A811TXX9</accession>
<keyword evidence="1" id="KW-0812">Transmembrane</keyword>
<feature type="transmembrane region" description="Helical" evidence="1">
    <location>
        <begin position="72"/>
        <end position="91"/>
    </location>
</feature>
<proteinExistence type="predicted"/>
<comment type="caution">
    <text evidence="2">The sequence shown here is derived from an EMBL/GenBank/DDBJ whole genome shotgun (WGS) entry which is preliminary data.</text>
</comment>
<keyword evidence="3" id="KW-1185">Reference proteome</keyword>
<evidence type="ECO:0000313" key="3">
    <source>
        <dbReference type="Proteomes" id="UP000606786"/>
    </source>
</evidence>
<dbReference type="Proteomes" id="UP000606786">
    <property type="component" value="Unassembled WGS sequence"/>
</dbReference>
<sequence>MFGSQRNKQCKWRLNRLHKDALYMEKAEVFAGELEDRSRSLFSSSPELPSYLIYFRTYFILFQCSLPQNYTLLYYIYIFVCMSWVCSRYSLAFTDHPQRAL</sequence>
<organism evidence="2 3">
    <name type="scientific">Ceratitis capitata</name>
    <name type="common">Mediterranean fruit fly</name>
    <name type="synonym">Tephritis capitata</name>
    <dbReference type="NCBI Taxonomy" id="7213"/>
    <lineage>
        <taxon>Eukaryota</taxon>
        <taxon>Metazoa</taxon>
        <taxon>Ecdysozoa</taxon>
        <taxon>Arthropoda</taxon>
        <taxon>Hexapoda</taxon>
        <taxon>Insecta</taxon>
        <taxon>Pterygota</taxon>
        <taxon>Neoptera</taxon>
        <taxon>Endopterygota</taxon>
        <taxon>Diptera</taxon>
        <taxon>Brachycera</taxon>
        <taxon>Muscomorpha</taxon>
        <taxon>Tephritoidea</taxon>
        <taxon>Tephritidae</taxon>
        <taxon>Ceratitis</taxon>
        <taxon>Ceratitis</taxon>
    </lineage>
</organism>
<dbReference type="EMBL" id="CAJHJT010000001">
    <property type="protein sequence ID" value="CAD6991101.1"/>
    <property type="molecule type" value="Genomic_DNA"/>
</dbReference>
<name>A0A811TXX9_CERCA</name>
<keyword evidence="1" id="KW-0472">Membrane</keyword>
<gene>
    <name evidence="2" type="ORF">CCAP1982_LOCUS48</name>
</gene>
<evidence type="ECO:0000256" key="1">
    <source>
        <dbReference type="SAM" id="Phobius"/>
    </source>
</evidence>
<keyword evidence="1" id="KW-1133">Transmembrane helix</keyword>
<reference evidence="2" key="1">
    <citation type="submission" date="2020-11" db="EMBL/GenBank/DDBJ databases">
        <authorList>
            <person name="Whitehead M."/>
        </authorList>
    </citation>
    <scope>NUCLEOTIDE SEQUENCE</scope>
    <source>
        <strain evidence="2">EGII</strain>
    </source>
</reference>
<evidence type="ECO:0000313" key="2">
    <source>
        <dbReference type="EMBL" id="CAD6991101.1"/>
    </source>
</evidence>